<evidence type="ECO:0000313" key="3">
    <source>
        <dbReference type="Proteomes" id="UP000192611"/>
    </source>
</evidence>
<comment type="caution">
    <text evidence="2">The sequence shown here is derived from an EMBL/GenBank/DDBJ whole genome shotgun (WGS) entry which is preliminary data.</text>
</comment>
<accession>A0A1W9S0Z6</accession>
<keyword evidence="1" id="KW-0285">Flavoprotein</keyword>
<dbReference type="GO" id="GO:0050660">
    <property type="term" value="F:flavin adenine dinucleotide binding"/>
    <property type="evidence" value="ECO:0007669"/>
    <property type="project" value="UniProtKB-UniRule"/>
</dbReference>
<dbReference type="InterPro" id="IPR003669">
    <property type="entry name" value="Thymidylate_synthase_ThyX"/>
</dbReference>
<feature type="binding site" description="in other chain" evidence="1">
    <location>
        <position position="138"/>
    </location>
    <ligand>
        <name>dUMP</name>
        <dbReference type="ChEBI" id="CHEBI:246422"/>
        <note>ligand shared between dimeric partners</note>
    </ligand>
</feature>
<proteinExistence type="inferred from homology"/>
<dbReference type="EMBL" id="NATQ01000050">
    <property type="protein sequence ID" value="OQX90473.1"/>
    <property type="molecule type" value="Genomic_DNA"/>
</dbReference>
<reference evidence="3" key="1">
    <citation type="submission" date="2017-03" db="EMBL/GenBank/DDBJ databases">
        <title>Novel pathways for hydrocarbon cycling and metabolic interdependencies in hydrothermal sediment communities.</title>
        <authorList>
            <person name="Dombrowski N."/>
            <person name="Seitz K."/>
            <person name="Teske A."/>
            <person name="Baker B."/>
        </authorList>
    </citation>
    <scope>NUCLEOTIDE SEQUENCE [LARGE SCALE GENOMIC DNA]</scope>
</reference>
<dbReference type="GO" id="GO:0050797">
    <property type="term" value="F:thymidylate synthase (FAD) activity"/>
    <property type="evidence" value="ECO:0007669"/>
    <property type="project" value="UniProtKB-UniRule"/>
</dbReference>
<keyword evidence="1" id="KW-0808">Transferase</keyword>
<feature type="binding site" evidence="1">
    <location>
        <position position="52"/>
    </location>
    <ligand>
        <name>FAD</name>
        <dbReference type="ChEBI" id="CHEBI:57692"/>
        <note>ligand shared between neighboring subunits</note>
    </ligand>
</feature>
<organism evidence="2 3">
    <name type="scientific">Candidatus Coatesbacteria bacterium 4484_99</name>
    <dbReference type="NCBI Taxonomy" id="1970774"/>
    <lineage>
        <taxon>Bacteria</taxon>
        <taxon>Candidatus Coatesiibacteriota</taxon>
    </lineage>
</organism>
<feature type="binding site" evidence="1">
    <location>
        <begin position="76"/>
        <end position="78"/>
    </location>
    <ligand>
        <name>FAD</name>
        <dbReference type="ChEBI" id="CHEBI:57692"/>
        <note>ligand shared between neighboring subunits</note>
    </ligand>
</feature>
<dbReference type="PANTHER" id="PTHR34934">
    <property type="entry name" value="FLAVIN-DEPENDENT THYMIDYLATE SYNTHASE"/>
    <property type="match status" value="1"/>
</dbReference>
<dbReference type="GO" id="GO:0032259">
    <property type="term" value="P:methylation"/>
    <property type="evidence" value="ECO:0007669"/>
    <property type="project" value="UniProtKB-KW"/>
</dbReference>
<keyword evidence="1" id="KW-0521">NADP</keyword>
<name>A0A1W9S0Z6_9BACT</name>
<dbReference type="NCBIfam" id="TIGR02170">
    <property type="entry name" value="thyX"/>
    <property type="match status" value="1"/>
</dbReference>
<keyword evidence="1" id="KW-0489">Methyltransferase</keyword>
<comment type="cofactor">
    <cofactor evidence="1">
        <name>FAD</name>
        <dbReference type="ChEBI" id="CHEBI:57692"/>
    </cofactor>
    <text evidence="1">Binds 4 FAD per tetramer. Each FAD binding site is formed by three monomers.</text>
</comment>
<dbReference type="GO" id="GO:0004799">
    <property type="term" value="F:thymidylate synthase activity"/>
    <property type="evidence" value="ECO:0007669"/>
    <property type="project" value="TreeGrafter"/>
</dbReference>
<dbReference type="Pfam" id="PF02511">
    <property type="entry name" value="Thy1"/>
    <property type="match status" value="1"/>
</dbReference>
<dbReference type="UniPathway" id="UPA00575"/>
<evidence type="ECO:0000256" key="1">
    <source>
        <dbReference type="HAMAP-Rule" id="MF_01408"/>
    </source>
</evidence>
<protein>
    <recommendedName>
        <fullName evidence="1">Flavin-dependent thymidylate synthase</fullName>
        <shortName evidence="1">FDTS</shortName>
        <ecNumber evidence="1">2.1.1.148</ecNumber>
    </recommendedName>
    <alternativeName>
        <fullName evidence="1">FAD-dependent thymidylate synthase</fullName>
    </alternativeName>
    <alternativeName>
        <fullName evidence="1">Thymidylate synthase ThyX</fullName>
        <shortName evidence="1">TS</shortName>
        <shortName evidence="1">TSase</shortName>
    </alternativeName>
</protein>
<comment type="subunit">
    <text evidence="1">Homotetramer.</text>
</comment>
<gene>
    <name evidence="1" type="primary">thyX</name>
    <name evidence="2" type="ORF">B6D57_02960</name>
</gene>
<feature type="binding site" evidence="1">
    <location>
        <position position="165"/>
    </location>
    <ligand>
        <name>dUMP</name>
        <dbReference type="ChEBI" id="CHEBI:246422"/>
        <note>ligand shared between dimeric partners</note>
    </ligand>
</feature>
<feature type="binding site" evidence="1">
    <location>
        <position position="84"/>
    </location>
    <ligand>
        <name>FAD</name>
        <dbReference type="ChEBI" id="CHEBI:57692"/>
        <note>ligand shared between neighboring subunits</note>
    </ligand>
</feature>
<feature type="binding site" description="in other chain" evidence="1">
    <location>
        <begin position="84"/>
        <end position="88"/>
    </location>
    <ligand>
        <name>dUMP</name>
        <dbReference type="ChEBI" id="CHEBI:246422"/>
        <note>ligand shared between dimeric partners</note>
    </ligand>
</feature>
<evidence type="ECO:0000313" key="2">
    <source>
        <dbReference type="EMBL" id="OQX90473.1"/>
    </source>
</evidence>
<feature type="active site" description="Involved in ionization of N3 of dUMP, leading to its activation" evidence="1">
    <location>
        <position position="165"/>
    </location>
</feature>
<keyword evidence="1" id="KW-0274">FAD</keyword>
<feature type="binding site" evidence="1">
    <location>
        <begin position="73"/>
        <end position="76"/>
    </location>
    <ligand>
        <name>dUMP</name>
        <dbReference type="ChEBI" id="CHEBI:246422"/>
        <note>ligand shared between dimeric partners</note>
    </ligand>
</feature>
<dbReference type="GO" id="GO:0006231">
    <property type="term" value="P:dTMP biosynthetic process"/>
    <property type="evidence" value="ECO:0007669"/>
    <property type="project" value="UniProtKB-UniRule"/>
</dbReference>
<dbReference type="GO" id="GO:0006235">
    <property type="term" value="P:dTTP biosynthetic process"/>
    <property type="evidence" value="ECO:0007669"/>
    <property type="project" value="UniProtKB-UniRule"/>
</dbReference>
<dbReference type="InterPro" id="IPR036098">
    <property type="entry name" value="Thymidylate_synthase_ThyX_sf"/>
</dbReference>
<sequence length="224" mass="26063">MSVRLISYTPEPENVIIKAIRVCYKEKEADSVVSPETMREVIRRVIRRGHLSVIEHISFTFLIDGISRACSHQLVRHRIASYSQQSQRYVDFEGLRYIIPPTIAEDDELDKRFREHIAETFKLYRELREAGVPSEDARFVLPNASATRIIFTMNARELMHFLRLRLCRRAQWEIREVAIMVGEILSEIVPSVFRLSAPSCAYGPCPEGDMTCGDPYRPPWYEEE</sequence>
<dbReference type="PANTHER" id="PTHR34934:SF1">
    <property type="entry name" value="FLAVIN-DEPENDENT THYMIDYLATE SYNTHASE"/>
    <property type="match status" value="1"/>
</dbReference>
<comment type="function">
    <text evidence="1">Catalyzes the reductive methylation of 2'-deoxyuridine-5'-monophosphate (dUMP) to 2'-deoxythymidine-5'-monophosphate (dTMP) while utilizing 5,10-methylenetetrahydrofolate (mTHF) as the methyl donor, and NADPH and FADH(2) as the reductant.</text>
</comment>
<dbReference type="SUPFAM" id="SSF69796">
    <property type="entry name" value="Thymidylate synthase-complementing protein Thy1"/>
    <property type="match status" value="1"/>
</dbReference>
<dbReference type="CDD" id="cd20175">
    <property type="entry name" value="ThyX"/>
    <property type="match status" value="1"/>
</dbReference>
<comment type="similarity">
    <text evidence="1">Belongs to the thymidylate synthase ThyX family.</text>
</comment>
<dbReference type="Gene3D" id="3.30.1360.170">
    <property type="match status" value="1"/>
</dbReference>
<dbReference type="PROSITE" id="PS51331">
    <property type="entry name" value="THYX"/>
    <property type="match status" value="1"/>
</dbReference>
<feature type="binding site" evidence="1">
    <location>
        <begin position="154"/>
        <end position="156"/>
    </location>
    <ligand>
        <name>FAD</name>
        <dbReference type="ChEBI" id="CHEBI:57692"/>
        <note>ligand shared between neighboring subunits</note>
    </ligand>
</feature>
<dbReference type="Proteomes" id="UP000192611">
    <property type="component" value="Unassembled WGS sequence"/>
</dbReference>
<comment type="catalytic activity">
    <reaction evidence="1">
        <text>dUMP + (6R)-5,10-methylene-5,6,7,8-tetrahydrofolate + NADPH + H(+) = dTMP + (6S)-5,6,7,8-tetrahydrofolate + NADP(+)</text>
        <dbReference type="Rhea" id="RHEA:29043"/>
        <dbReference type="ChEBI" id="CHEBI:15378"/>
        <dbReference type="ChEBI" id="CHEBI:15636"/>
        <dbReference type="ChEBI" id="CHEBI:57453"/>
        <dbReference type="ChEBI" id="CHEBI:57783"/>
        <dbReference type="ChEBI" id="CHEBI:58349"/>
        <dbReference type="ChEBI" id="CHEBI:63528"/>
        <dbReference type="ChEBI" id="CHEBI:246422"/>
        <dbReference type="EC" id="2.1.1.148"/>
    </reaction>
</comment>
<dbReference type="AlphaFoldDB" id="A0A1W9S0Z6"/>
<comment type="pathway">
    <text evidence="1">Pyrimidine metabolism; dTTP biosynthesis.</text>
</comment>
<feature type="binding site" evidence="1">
    <location>
        <position position="160"/>
    </location>
    <ligand>
        <name>FAD</name>
        <dbReference type="ChEBI" id="CHEBI:57692"/>
        <note>ligand shared between neighboring subunits</note>
    </ligand>
</feature>
<keyword evidence="1" id="KW-0545">Nucleotide biosynthesis</keyword>
<dbReference type="GO" id="GO:0070402">
    <property type="term" value="F:NADPH binding"/>
    <property type="evidence" value="ECO:0007669"/>
    <property type="project" value="TreeGrafter"/>
</dbReference>
<dbReference type="EC" id="2.1.1.148" evidence="1"/>
<dbReference type="HAMAP" id="MF_01408">
    <property type="entry name" value="ThyX"/>
    <property type="match status" value="1"/>
</dbReference>